<accession>A0A0A9A5V5</accession>
<dbReference type="AlphaFoldDB" id="A0A0A9A5V5"/>
<name>A0A0A9A5V5_ARUDO</name>
<proteinExistence type="predicted"/>
<protein>
    <submittedName>
        <fullName evidence="1">Uncharacterized protein</fullName>
    </submittedName>
</protein>
<sequence>MTWMVANSSSYREILLQCGVYEQLNEVAKTARKLERFKLFHCGVAVPKQGDSCISSLAIELQKQLRHCPNFQERSGCDREHESSISILIA</sequence>
<reference evidence="1" key="2">
    <citation type="journal article" date="2015" name="Data Brief">
        <title>Shoot transcriptome of the giant reed, Arundo donax.</title>
        <authorList>
            <person name="Barrero R.A."/>
            <person name="Guerrero F.D."/>
            <person name="Moolhuijzen P."/>
            <person name="Goolsby J.A."/>
            <person name="Tidwell J."/>
            <person name="Bellgard S.E."/>
            <person name="Bellgard M.I."/>
        </authorList>
    </citation>
    <scope>NUCLEOTIDE SEQUENCE</scope>
    <source>
        <tissue evidence="1">Shoot tissue taken approximately 20 cm above the soil surface</tissue>
    </source>
</reference>
<dbReference type="EMBL" id="GBRH01253510">
    <property type="protein sequence ID" value="JAD44385.1"/>
    <property type="molecule type" value="Transcribed_RNA"/>
</dbReference>
<organism evidence="1">
    <name type="scientific">Arundo donax</name>
    <name type="common">Giant reed</name>
    <name type="synonym">Donax arundinaceus</name>
    <dbReference type="NCBI Taxonomy" id="35708"/>
    <lineage>
        <taxon>Eukaryota</taxon>
        <taxon>Viridiplantae</taxon>
        <taxon>Streptophyta</taxon>
        <taxon>Embryophyta</taxon>
        <taxon>Tracheophyta</taxon>
        <taxon>Spermatophyta</taxon>
        <taxon>Magnoliopsida</taxon>
        <taxon>Liliopsida</taxon>
        <taxon>Poales</taxon>
        <taxon>Poaceae</taxon>
        <taxon>PACMAD clade</taxon>
        <taxon>Arundinoideae</taxon>
        <taxon>Arundineae</taxon>
        <taxon>Arundo</taxon>
    </lineage>
</organism>
<evidence type="ECO:0000313" key="1">
    <source>
        <dbReference type="EMBL" id="JAD44385.1"/>
    </source>
</evidence>
<reference evidence="1" key="1">
    <citation type="submission" date="2014-09" db="EMBL/GenBank/DDBJ databases">
        <authorList>
            <person name="Magalhaes I.L.F."/>
            <person name="Oliveira U."/>
            <person name="Santos F.R."/>
            <person name="Vidigal T.H.D.A."/>
            <person name="Brescovit A.D."/>
            <person name="Santos A.J."/>
        </authorList>
    </citation>
    <scope>NUCLEOTIDE SEQUENCE</scope>
    <source>
        <tissue evidence="1">Shoot tissue taken approximately 20 cm above the soil surface</tissue>
    </source>
</reference>